<organism evidence="1">
    <name type="scientific">Cucumis melo</name>
    <name type="common">Muskmelon</name>
    <dbReference type="NCBI Taxonomy" id="3656"/>
    <lineage>
        <taxon>Eukaryota</taxon>
        <taxon>Viridiplantae</taxon>
        <taxon>Streptophyta</taxon>
        <taxon>Embryophyta</taxon>
        <taxon>Tracheophyta</taxon>
        <taxon>Spermatophyta</taxon>
        <taxon>Magnoliopsida</taxon>
        <taxon>eudicotyledons</taxon>
        <taxon>Gunneridae</taxon>
        <taxon>Pentapetalae</taxon>
        <taxon>rosids</taxon>
        <taxon>fabids</taxon>
        <taxon>Cucurbitales</taxon>
        <taxon>Cucurbitaceae</taxon>
        <taxon>Benincaseae</taxon>
        <taxon>Cucumis</taxon>
    </lineage>
</organism>
<dbReference type="AlphaFoldDB" id="A0A9I9ELK6"/>
<dbReference type="Gramene" id="MELO3C035413.2.1">
    <property type="protein sequence ID" value="MELO3C035413.2.1"/>
    <property type="gene ID" value="MELO3C035413.2"/>
</dbReference>
<proteinExistence type="predicted"/>
<reference evidence="1" key="1">
    <citation type="submission" date="2023-03" db="UniProtKB">
        <authorList>
            <consortium name="EnsemblPlants"/>
        </authorList>
    </citation>
    <scope>IDENTIFICATION</scope>
</reference>
<accession>A0A9I9ELK6</accession>
<evidence type="ECO:0000313" key="1">
    <source>
        <dbReference type="EnsemblPlants" id="MELO3C035413.2.1"/>
    </source>
</evidence>
<name>A0A9I9ELK6_CUCME</name>
<protein>
    <submittedName>
        <fullName evidence="1">Uncharacterized protein</fullName>
    </submittedName>
</protein>
<sequence>MDSSLPTMKDIHFFNSITRTGYEIGKQSRVTLDFSLS</sequence>
<dbReference type="EnsemblPlants" id="MELO3C035413.2.1">
    <property type="protein sequence ID" value="MELO3C035413.2.1"/>
    <property type="gene ID" value="MELO3C035413.2"/>
</dbReference>